<protein>
    <recommendedName>
        <fullName evidence="17">Carrier domain-containing protein</fullName>
    </recommendedName>
</protein>
<dbReference type="GO" id="GO:0004315">
    <property type="term" value="F:3-oxoacyl-[acyl-carrier-protein] synthase activity"/>
    <property type="evidence" value="ECO:0007669"/>
    <property type="project" value="InterPro"/>
</dbReference>
<dbReference type="SUPFAM" id="SSF53901">
    <property type="entry name" value="Thiolase-like"/>
    <property type="match status" value="1"/>
</dbReference>
<evidence type="ECO:0000256" key="9">
    <source>
        <dbReference type="ARBA" id="ARBA00029443"/>
    </source>
</evidence>
<dbReference type="GO" id="GO:0032259">
    <property type="term" value="P:methylation"/>
    <property type="evidence" value="ECO:0007669"/>
    <property type="project" value="UniProtKB-KW"/>
</dbReference>
<gene>
    <name evidence="15" type="ORF">VHEMI06125</name>
</gene>
<dbReference type="Gene3D" id="3.30.559.10">
    <property type="entry name" value="Chloramphenicol acetyltransferase-like domain"/>
    <property type="match status" value="1"/>
</dbReference>
<feature type="region of interest" description="Disordered" evidence="11">
    <location>
        <begin position="2512"/>
        <end position="2597"/>
    </location>
</feature>
<dbReference type="Pfam" id="PF00698">
    <property type="entry name" value="Acyl_transf_1"/>
    <property type="match status" value="1"/>
</dbReference>
<keyword evidence="8" id="KW-0511">Multifunctional enzyme</keyword>
<dbReference type="Pfam" id="PF00501">
    <property type="entry name" value="AMP-binding"/>
    <property type="match status" value="1"/>
</dbReference>
<dbReference type="InterPro" id="IPR001242">
    <property type="entry name" value="Condensation_dom"/>
</dbReference>
<dbReference type="Gene3D" id="3.30.300.30">
    <property type="match status" value="1"/>
</dbReference>
<dbReference type="Gene3D" id="3.40.50.150">
    <property type="entry name" value="Vaccinia Virus protein VP39"/>
    <property type="match status" value="1"/>
</dbReference>
<feature type="domain" description="Carrier" evidence="12">
    <location>
        <begin position="2422"/>
        <end position="2501"/>
    </location>
</feature>
<dbReference type="InterPro" id="IPR049552">
    <property type="entry name" value="PKS_DH_N"/>
</dbReference>
<dbReference type="EMBL" id="CDHN01000003">
    <property type="protein sequence ID" value="CEJ90334.1"/>
    <property type="molecule type" value="Genomic_DNA"/>
</dbReference>
<dbReference type="Gene3D" id="3.30.559.30">
    <property type="entry name" value="Nonribosomal peptide synthetase, condensation domain"/>
    <property type="match status" value="1"/>
</dbReference>
<dbReference type="InterPro" id="IPR020845">
    <property type="entry name" value="AMP-binding_CS"/>
</dbReference>
<keyword evidence="16" id="KW-1185">Reference proteome</keyword>
<dbReference type="SMART" id="SM00827">
    <property type="entry name" value="PKS_AT"/>
    <property type="match status" value="1"/>
</dbReference>
<dbReference type="SMART" id="SM00825">
    <property type="entry name" value="PKS_KS"/>
    <property type="match status" value="1"/>
</dbReference>
<dbReference type="STRING" id="1531966.A0A0A1T691"/>
<keyword evidence="7" id="KW-0560">Oxidoreductase</keyword>
<dbReference type="Gene3D" id="1.10.1200.10">
    <property type="entry name" value="ACP-like"/>
    <property type="match status" value="2"/>
</dbReference>
<dbReference type="CDD" id="cd05930">
    <property type="entry name" value="A_NRPS"/>
    <property type="match status" value="1"/>
</dbReference>
<dbReference type="CDD" id="cd02440">
    <property type="entry name" value="AdoMet_MTases"/>
    <property type="match status" value="1"/>
</dbReference>
<dbReference type="Pfam" id="PF21089">
    <property type="entry name" value="PKS_DH_N"/>
    <property type="match status" value="1"/>
</dbReference>
<evidence type="ECO:0000259" key="12">
    <source>
        <dbReference type="PROSITE" id="PS50075"/>
    </source>
</evidence>
<dbReference type="InterPro" id="IPR013120">
    <property type="entry name" value="FAR_NAD-bd"/>
</dbReference>
<feature type="active site" description="Proton donor; for dehydratase activity" evidence="10">
    <location>
        <position position="1150"/>
    </location>
</feature>
<name>A0A0A1T691_9HYPO</name>
<dbReference type="InterPro" id="IPR049900">
    <property type="entry name" value="PKS_mFAS_DH"/>
</dbReference>
<dbReference type="PROSITE" id="PS50075">
    <property type="entry name" value="CARRIER"/>
    <property type="match status" value="2"/>
</dbReference>
<feature type="domain" description="PKS/mFAS DH" evidence="14">
    <location>
        <begin position="940"/>
        <end position="1246"/>
    </location>
</feature>
<dbReference type="InterPro" id="IPR020806">
    <property type="entry name" value="PKS_PP-bd"/>
</dbReference>
<keyword evidence="5" id="KW-0808">Transferase</keyword>
<dbReference type="SUPFAM" id="SSF52777">
    <property type="entry name" value="CoA-dependent acyltransferases"/>
    <property type="match status" value="2"/>
</dbReference>
<dbReference type="SUPFAM" id="SSF52151">
    <property type="entry name" value="FabD/lysophospholipase-like"/>
    <property type="match status" value="1"/>
</dbReference>
<sequence length="4078" mass="441205">MTNDEPIAVIGMACRFPGGADSPSKLWDLLQSPRHLSTRVPSDRFDITGFHHTNGSHHGATDATNAYFLEEDVTKFDNSFFNIQPAEAEAIDPQQRLLMETVYDSLCAGGQQVENLRGSNTAVFVGLMCDDWSQLLSRDWDLMPTYAATGESRAVMSNRISYFFDWHGPSMTVDTACSSSLVAVHQGVTAIRNGECSIAIAAGANLILSPGMMIAESSLHMLSPTGTSKMWDSAADGYARGEGIAAVVLKPLSAALRDGDHIDCIVRGTAVNQDGKTTGLTMPSNIAQTALIRDTYARAGLDIHDPKDRPQFFHAHGTGTPAGDPQEAEAISRSFFKDGQKADEKLHVGSIKTVIGHTEGSAGLASLIGSVMAMQKGIIPPNLHFQTVSARVAPFYTNLHVPTKATPWPEPLPGQPRRASVNSFGFGGTNAHAILEYYEPKEPKQQAKLAALAAPLPTPLTISAGSPATLTAMLADLSTYLKANPTTSIEDLAYTLQMRRSTLSHRAVIVASSASQAVDKIDGLLADVASNKALSTRRHDVAKPSILGVFTGQGAQWARMGARLIEESPFAAQRIAELQRALATLPSGDRPTWALSAMLRADQASSRLGEAAIAQPLCTAVQIVLVDLIRAADVKLRAVVGHSSGEIGAAYAAGFLSAEDAIRVAYYRGLYAKLAGSPSGEPGAMMAVGTSFEDATEFCQLDDFVGRIQIAARNSSTSMTLSGDLDAIEEAMEVFQAEGKFARQLKVDTAYHSTHMLPCAAPYIAGLTRAGYSVAEGNGTEWLSSVKEGSPVMTKADVEDPQYWVDNMTSAVLFAPAINAAVAKVGNFDMAVEFGPHPALKGPALDTIEEAMGNKIPYTGLLARGKDDGVELANAVGMIWTTLGASSVKFDAFSKKLLDTLGPKPQLLTHLPTYPFDRTRSFSALTRFSGAPRMIHDAPNPILGRRLVETETADGISWRNVLRPSEIKWLSGHGLQGQTVFPAMGYVSMAVEAAAIAAGDRPLGLVTLQDIVIGRAIAFANENIGVETKVSLQIEQDAGDELTAVITCHSGLPFDQAPFVLNFKATLRIGLHEPSHDTLPASRLDEQLNLVSAAPDRLYSQLSNLGYSYNPPFTGIREIERKLGWARGDIDDEAEQGWENQLLVHPGWLDSAVQTGFAAYSHPHDNRFFNLLVPTAIQSMTINPFFCDKTSTARRRMHFQTSARVGEDSPMLVDIDIFAGNEPEHQYPFVQFETLKVMPFAAATARDDAVVFSRFNYRSAGPNAYLVTEGDDQTVLTETTAQDKALDRVGFYYLRRLYETITVAETEAALPHFKALLEYAKRTMDLTARGQCAAIPREALNDSSAFIRALVNKYCDCADMQLSQAVGDNLINVVRSGESILEHMTKDGLLDRFYAEGSGVKLANTWVARIVSQISHRHPHMNILELGAGTGATSGRVLEKLGNAFDSYTFSDVDAEVVASAQEAFSRSTNADRMAFAVFDIEKPADEQGFTSGVYDVIVASNVLHTAGDLDNTMAHIRGLLRPGGYLVAVEAVSQHTVSMNMILGGLPTWWKGAATDPTRQDGPCLTLDEWDAVASRSGFDGIDSHVPVANPEQKFSAFVCQAIDDRVSSLRAPLSSTTAAEGNLVVVGGRTAASSDIAQQAISLLESRYASVAHVARLEDLIDRGLAPDSSVLSITELDEQFLEVRTEAKLNALKVLWRGAKNVLWVSRGSRDERPYSSIMIGLGRVVRVEYPNVNVQLLDFDSATEMTPELVAEALVRLELSGIYSKQGDSQSSLLWTHETEAHYVNGQLTIPRLIADEEPNRRYNTYRRAIRQDVQLEKSTVAIESASNGKEFELAVVSPLRQPPPAPTPGAMMTLQIEQSLLHAIKIHDAGYLSLVVGKDVSTGSRFAALSSTSVESTMQVPVQWTARVPDSLTSDAIASCIIASGASLIAQSIIAAAPRFGTLLVHDANDLLVDVLAKEAMQEGVRIAFTTSSKELLAANSLHARLFIHDKLPIRQSRNVLPSDASCLVNFAAPESKSSKLIHRLVGTNMPTFTASSFVRHAPNFSPSANIDELSAHLTNIWQAVLKKQRVASSATQKRDKESIIPLSDVAGALAADTSLRVVDWTAASSVKALVRPIDHGDIFRADATYLLVGLTGDLGQSLCTWMVDHGARHIVLSSRRPKVNPKFIAGLAAKGAHINVIAMDATRRDSLRAAYDKIRAEMPPIAGVANGAMLLEDSLFDDLEFASLERTSPPKIEASVLLDELFYDTPLDFFILLTSTSQVAGNGGQSAYVMANQFMNALGAQRRDVRGVVGSNMAISFVVGIGYFEHAEHLDKDYFVRLSYRGISERDLHELFAETILAGQPGNAGVSEVASGIAPFRNGPETHAFVLTNPKFSHLMINDVGSAQGLQGGANGGGGKSERPRNRLASAATMAEAQEIVREAFVERLKRILMIPQGDSMDEKSTFIEQGIDSIMAVEVRSWVLQELDVDMPVLKILGADSTVEALLVDMMKNIPKSIFDPENMGKNANAASSAPAAAPKSSAVPPPLPKVSAPTTKKPASPVTPQVKKPATTTHSSPSPAVSTASPASSFNGGSPRGASTAQSEADTPLETPLEKADLVLADDAQRKQKIIRALEKQQEDDRRKRIIASSTEIIEPMNSGQKRFWFLHHYIEDPTTFGMTYQFRLQGHIRIHDLAKAVEAVAKRHEALRTRYFWSEDGTKTPMQGILSQSFVHLETANVASEQDIVAAFDELRNHAWDLSTWGQLRLRLLSLSDKVHYLVMGAHHISMDGHSVNMLMYDINNAYTRGSGRPLPVLPEASQARSFGKTQDLLYSTGKLQPSLDFFRRTLSKVDLSRPIDLFPFARTSVRSPLVRYSNNISKIRLDPETAARMKQLARLNKSTPFHGYLNAFRTLIFQLLPADAADNIVIGIADANRTDSKFMGSLGNFLNALPLGVERALPSQSFGAGISQIRDSIYAALQHSGVPFDVLLDELAVPRSNTYPPVCQLFIDYKLVTREQADMRWVGCNVSGHEWQTSRSTYDVGLEIVEDHESALVVFHTQDSLYSKETTDLLLRTYVNLLEQVVRQPGEQLLVSKLDSWSAKDVNKAIKLGTGPTMQLNSPATVSHHIDQVMAENPNSMAVVDGDGRTLTYAQLNNRIETIAQGLLNKLPDQSKTQSVVGVFQSPGTDWMASLLAILRVGAVYLPLDLKASVARLHGFVKAAKPAVILVDQTTQSLTQDLKAGDSAQLINLSSLPTPNHTSCTVSASQADRPAYMIFTSGSTGIPKGVVIKHASLRALAEGYIREWNIATHGRAVLQQFPLTSDASMKQILSAFGTGGCLVVASATQRGDPTELTRLMVDCKVTFAVATPSEWSMWFRFASDNLRNCTSLTSAWFGGERTPQSLIDSFRELRKANSNLRVFHSYGPTEATISTVKAEVNLNDAKLTLPIPSRVLPNYAVYIVDDQMRPVPLGVPGQILIGGRGVGENEYLNQLEVTAKTFIPDVFASQETLNLPGWGRVYCTGDYGRLNNQGLLTIEGRVAGDSQVKVRGFRVELGEIEGVIMKEAAGSLDAAVVTLRPGEGDHDGLLVAHVVVSEQHRKTDTAVKSVVDNFRDRIVLALPQYMVPAVIVPLDELPLITIGKVDRKALQAMPLPELIVTNGQSNSAKQPLTPAEQSLADIWATVLPQHAAAHLTAESDFFLSGGNSLLLVKLQDTIKRRLGDAPRLSNLMSSPTLGGMSKLLEAASSSGPDWDEDMMADDLVLVNPSSAAKSDSSGLHVLITGATGSLGKHLVPHLVKDDRVTRLTILARPAQGRNLDSLFSNLGSKIRVVATELPVLPTDAEIGDVNVILHAAADRNFWDGYSAVKPVNVDSVKTLAQLATRTGATLHVMSSGALSNYRSDNDDQLPQPDAGDGYVASKWVAERYLSDAARRFDLPVSAHRPTKAAAPTDANAPMTQTEEDMVQSILDNAPRLGVRPDFSRIGGPMDVAMVDEVASSIVAAALSNQRSASHALDIINYPADSSVRSEAIATKVAALMALPQHRATSLLPAVPVLHWVGQAKRAGLFPWIFSAQELVVTDEQGQQAISRR</sequence>
<dbReference type="Pfam" id="PF16197">
    <property type="entry name" value="KAsynt_C_assoc"/>
    <property type="match status" value="1"/>
</dbReference>
<keyword evidence="2" id="KW-0597">Phosphoprotein</keyword>
<dbReference type="SUPFAM" id="SSF47336">
    <property type="entry name" value="ACP-like"/>
    <property type="match status" value="2"/>
</dbReference>
<dbReference type="Pfam" id="PF07993">
    <property type="entry name" value="NAD_binding_4"/>
    <property type="match status" value="1"/>
</dbReference>
<dbReference type="GO" id="GO:0016874">
    <property type="term" value="F:ligase activity"/>
    <property type="evidence" value="ECO:0007669"/>
    <property type="project" value="UniProtKB-KW"/>
</dbReference>
<feature type="domain" description="Ketosynthase family 3 (KS3)" evidence="13">
    <location>
        <begin position="4"/>
        <end position="437"/>
    </location>
</feature>
<dbReference type="InterPro" id="IPR016039">
    <property type="entry name" value="Thiolase-like"/>
</dbReference>
<dbReference type="HOGENOM" id="CLU_000022_37_5_1"/>
<dbReference type="Pfam" id="PF00668">
    <property type="entry name" value="Condensation"/>
    <property type="match status" value="1"/>
</dbReference>
<dbReference type="InterPro" id="IPR013217">
    <property type="entry name" value="Methyltransf_12"/>
</dbReference>
<proteinExistence type="inferred from homology"/>
<dbReference type="InterPro" id="IPR020807">
    <property type="entry name" value="PKS_DH"/>
</dbReference>
<dbReference type="InterPro" id="IPR042099">
    <property type="entry name" value="ANL_N_sf"/>
</dbReference>
<dbReference type="InterPro" id="IPR032821">
    <property type="entry name" value="PKS_assoc"/>
</dbReference>
<dbReference type="InterPro" id="IPR057326">
    <property type="entry name" value="KR_dom"/>
</dbReference>
<dbReference type="GO" id="GO:0031177">
    <property type="term" value="F:phosphopantetheine binding"/>
    <property type="evidence" value="ECO:0007669"/>
    <property type="project" value="InterPro"/>
</dbReference>
<dbReference type="Gene3D" id="3.30.70.3290">
    <property type="match status" value="1"/>
</dbReference>
<evidence type="ECO:0000313" key="15">
    <source>
        <dbReference type="EMBL" id="CEJ90334.1"/>
    </source>
</evidence>
<dbReference type="InterPro" id="IPR049551">
    <property type="entry name" value="PKS_DH_C"/>
</dbReference>
<feature type="active site" description="Proton acceptor; for dehydratase activity" evidence="10">
    <location>
        <position position="973"/>
    </location>
</feature>
<dbReference type="PROSITE" id="PS52019">
    <property type="entry name" value="PKS_MFAS_DH"/>
    <property type="match status" value="1"/>
</dbReference>
<dbReference type="GO" id="GO:0016491">
    <property type="term" value="F:oxidoreductase activity"/>
    <property type="evidence" value="ECO:0007669"/>
    <property type="project" value="UniProtKB-KW"/>
</dbReference>
<dbReference type="SUPFAM" id="SSF55048">
    <property type="entry name" value="Probable ACP-binding domain of malonyl-CoA ACP transacylase"/>
    <property type="match status" value="1"/>
</dbReference>
<dbReference type="InterPro" id="IPR016035">
    <property type="entry name" value="Acyl_Trfase/lysoPLipase"/>
</dbReference>
<dbReference type="InterPro" id="IPR023213">
    <property type="entry name" value="CAT-like_dom_sf"/>
</dbReference>
<dbReference type="Pfam" id="PF14765">
    <property type="entry name" value="PS-DH"/>
    <property type="match status" value="1"/>
</dbReference>
<feature type="domain" description="Carrier" evidence="12">
    <location>
        <begin position="3656"/>
        <end position="3734"/>
    </location>
</feature>
<dbReference type="InterPro" id="IPR009081">
    <property type="entry name" value="PP-bd_ACP"/>
</dbReference>
<evidence type="ECO:0000256" key="3">
    <source>
        <dbReference type="ARBA" id="ARBA00022598"/>
    </source>
</evidence>
<dbReference type="InterPro" id="IPR036291">
    <property type="entry name" value="NAD(P)-bd_dom_sf"/>
</dbReference>
<evidence type="ECO:0000256" key="2">
    <source>
        <dbReference type="ARBA" id="ARBA00022553"/>
    </source>
</evidence>
<dbReference type="SMART" id="SM00822">
    <property type="entry name" value="PKS_KR"/>
    <property type="match status" value="1"/>
</dbReference>
<evidence type="ECO:0000256" key="1">
    <source>
        <dbReference type="ARBA" id="ARBA00022450"/>
    </source>
</evidence>
<dbReference type="InterPro" id="IPR050091">
    <property type="entry name" value="PKS_NRPS_Biosynth_Enz"/>
</dbReference>
<dbReference type="CDD" id="cd19532">
    <property type="entry name" value="C_PKS-NRPS"/>
    <property type="match status" value="1"/>
</dbReference>
<dbReference type="SUPFAM" id="SSF56801">
    <property type="entry name" value="Acetyl-CoA synthetase-like"/>
    <property type="match status" value="1"/>
</dbReference>
<dbReference type="InterPro" id="IPR036736">
    <property type="entry name" value="ACP-like_sf"/>
</dbReference>
<dbReference type="SUPFAM" id="SSF51735">
    <property type="entry name" value="NAD(P)-binding Rossmann-fold domains"/>
    <property type="match status" value="3"/>
</dbReference>
<dbReference type="SMART" id="SM00823">
    <property type="entry name" value="PKS_PP"/>
    <property type="match status" value="2"/>
</dbReference>
<dbReference type="GO" id="GO:0006633">
    <property type="term" value="P:fatty acid biosynthetic process"/>
    <property type="evidence" value="ECO:0007669"/>
    <property type="project" value="InterPro"/>
</dbReference>
<evidence type="ECO:0008006" key="17">
    <source>
        <dbReference type="Google" id="ProtNLM"/>
    </source>
</evidence>
<dbReference type="GO" id="GO:0009403">
    <property type="term" value="P:toxin biosynthetic process"/>
    <property type="evidence" value="ECO:0007669"/>
    <property type="project" value="UniProtKB-ARBA"/>
</dbReference>
<reference evidence="15 16" key="1">
    <citation type="journal article" date="2015" name="Genome Announc.">
        <title>Draft Genome Sequence and Gene Annotation of the Entomopathogenic Fungus Verticillium hemipterigenum.</title>
        <authorList>
            <person name="Horn F."/>
            <person name="Habel A."/>
            <person name="Scharf D.H."/>
            <person name="Dworschak J."/>
            <person name="Brakhage A.A."/>
            <person name="Guthke R."/>
            <person name="Hertweck C."/>
            <person name="Linde J."/>
        </authorList>
    </citation>
    <scope>NUCLEOTIDE SEQUENCE [LARGE SCALE GENOMIC DNA]</scope>
</reference>
<evidence type="ECO:0000259" key="13">
    <source>
        <dbReference type="PROSITE" id="PS52004"/>
    </source>
</evidence>
<comment type="similarity">
    <text evidence="9">In the C-terminal section; belongs to the NRP synthetase family.</text>
</comment>
<dbReference type="PROSITE" id="PS00606">
    <property type="entry name" value="KS3_1"/>
    <property type="match status" value="1"/>
</dbReference>
<dbReference type="Gene3D" id="3.40.50.720">
    <property type="entry name" value="NAD(P)-binding Rossmann-like Domain"/>
    <property type="match status" value="3"/>
</dbReference>
<keyword evidence="4" id="KW-0489">Methyltransferase</keyword>
<dbReference type="InterPro" id="IPR013968">
    <property type="entry name" value="PKS_KR"/>
</dbReference>
<feature type="region of interest" description="N-terminal hotdog fold" evidence="10">
    <location>
        <begin position="940"/>
        <end position="1074"/>
    </location>
</feature>
<dbReference type="InterPro" id="IPR045851">
    <property type="entry name" value="AMP-bd_C_sf"/>
</dbReference>
<dbReference type="Pfam" id="PF00550">
    <property type="entry name" value="PP-binding"/>
    <property type="match status" value="2"/>
</dbReference>
<dbReference type="Gene3D" id="3.40.50.12780">
    <property type="entry name" value="N-terminal domain of ligase-like"/>
    <property type="match status" value="1"/>
</dbReference>
<dbReference type="Pfam" id="PF00109">
    <property type="entry name" value="ketoacyl-synt"/>
    <property type="match status" value="1"/>
</dbReference>
<dbReference type="InterPro" id="IPR000873">
    <property type="entry name" value="AMP-dep_synth/lig_dom"/>
</dbReference>
<keyword evidence="1" id="KW-0596">Phosphopantetheine</keyword>
<evidence type="ECO:0000256" key="5">
    <source>
        <dbReference type="ARBA" id="ARBA00022679"/>
    </source>
</evidence>
<organism evidence="15 16">
    <name type="scientific">[Torrubiella] hemipterigena</name>
    <dbReference type="NCBI Taxonomy" id="1531966"/>
    <lineage>
        <taxon>Eukaryota</taxon>
        <taxon>Fungi</taxon>
        <taxon>Dikarya</taxon>
        <taxon>Ascomycota</taxon>
        <taxon>Pezizomycotina</taxon>
        <taxon>Sordariomycetes</taxon>
        <taxon>Hypocreomycetidae</taxon>
        <taxon>Hypocreales</taxon>
        <taxon>Clavicipitaceae</taxon>
        <taxon>Clavicipitaceae incertae sedis</taxon>
        <taxon>'Torrubiella' clade</taxon>
    </lineage>
</organism>
<feature type="compositionally biased region" description="Low complexity" evidence="11">
    <location>
        <begin position="2514"/>
        <end position="2530"/>
    </location>
</feature>
<dbReference type="SMART" id="SM00826">
    <property type="entry name" value="PKS_DH"/>
    <property type="match status" value="1"/>
</dbReference>
<dbReference type="GO" id="GO:0008168">
    <property type="term" value="F:methyltransferase activity"/>
    <property type="evidence" value="ECO:0007669"/>
    <property type="project" value="UniProtKB-KW"/>
</dbReference>
<dbReference type="Pfam" id="PF08659">
    <property type="entry name" value="KR"/>
    <property type="match status" value="1"/>
</dbReference>
<dbReference type="Gene3D" id="3.10.129.110">
    <property type="entry name" value="Polyketide synthase dehydratase"/>
    <property type="match status" value="1"/>
</dbReference>
<evidence type="ECO:0000259" key="14">
    <source>
        <dbReference type="PROSITE" id="PS52019"/>
    </source>
</evidence>
<dbReference type="PANTHER" id="PTHR43775">
    <property type="entry name" value="FATTY ACID SYNTHASE"/>
    <property type="match status" value="1"/>
</dbReference>
<dbReference type="InterPro" id="IPR014031">
    <property type="entry name" value="Ketoacyl_synth_C"/>
</dbReference>
<evidence type="ECO:0000256" key="8">
    <source>
        <dbReference type="ARBA" id="ARBA00023268"/>
    </source>
</evidence>
<dbReference type="InterPro" id="IPR014043">
    <property type="entry name" value="Acyl_transferase_dom"/>
</dbReference>
<dbReference type="Proteomes" id="UP000039046">
    <property type="component" value="Unassembled WGS sequence"/>
</dbReference>
<feature type="compositionally biased region" description="Low complexity" evidence="11">
    <location>
        <begin position="2557"/>
        <end position="2577"/>
    </location>
</feature>
<evidence type="ECO:0000256" key="11">
    <source>
        <dbReference type="SAM" id="MobiDB-lite"/>
    </source>
</evidence>
<dbReference type="FunFam" id="3.40.47.10:FF:000019">
    <property type="entry name" value="Polyketide synthase type I"/>
    <property type="match status" value="1"/>
</dbReference>
<evidence type="ECO:0000313" key="16">
    <source>
        <dbReference type="Proteomes" id="UP000039046"/>
    </source>
</evidence>
<keyword evidence="6" id="KW-0677">Repeat</keyword>
<dbReference type="InterPro" id="IPR018201">
    <property type="entry name" value="Ketoacyl_synth_AS"/>
</dbReference>
<dbReference type="Gene3D" id="3.40.47.10">
    <property type="match status" value="1"/>
</dbReference>
<dbReference type="InterPro" id="IPR042104">
    <property type="entry name" value="PKS_dehydratase_sf"/>
</dbReference>
<keyword evidence="3" id="KW-0436">Ligase</keyword>
<dbReference type="SUPFAM" id="SSF53335">
    <property type="entry name" value="S-adenosyl-L-methionine-dependent methyltransferases"/>
    <property type="match status" value="1"/>
</dbReference>
<evidence type="ECO:0000256" key="4">
    <source>
        <dbReference type="ARBA" id="ARBA00022603"/>
    </source>
</evidence>
<dbReference type="InterPro" id="IPR020841">
    <property type="entry name" value="PKS_Beta-ketoAc_synthase_dom"/>
</dbReference>
<dbReference type="PROSITE" id="PS52004">
    <property type="entry name" value="KS3_2"/>
    <property type="match status" value="1"/>
</dbReference>
<dbReference type="OrthoDB" id="329835at2759"/>
<feature type="region of interest" description="C-terminal hotdog fold" evidence="10">
    <location>
        <begin position="1089"/>
        <end position="1246"/>
    </location>
</feature>
<evidence type="ECO:0000256" key="10">
    <source>
        <dbReference type="PROSITE-ProRule" id="PRU01363"/>
    </source>
</evidence>
<dbReference type="Pfam" id="PF08242">
    <property type="entry name" value="Methyltransf_12"/>
    <property type="match status" value="1"/>
</dbReference>
<dbReference type="InterPro" id="IPR016036">
    <property type="entry name" value="Malonyl_transacylase_ACP-bd"/>
</dbReference>
<dbReference type="InterPro" id="IPR029063">
    <property type="entry name" value="SAM-dependent_MTases_sf"/>
</dbReference>
<dbReference type="Pfam" id="PF02801">
    <property type="entry name" value="Ketoacyl-synt_C"/>
    <property type="match status" value="1"/>
</dbReference>
<dbReference type="InterPro" id="IPR001227">
    <property type="entry name" value="Ac_transferase_dom_sf"/>
</dbReference>
<dbReference type="PROSITE" id="PS00455">
    <property type="entry name" value="AMP_BINDING"/>
    <property type="match status" value="1"/>
</dbReference>
<dbReference type="InterPro" id="IPR014030">
    <property type="entry name" value="Ketoacyl_synth_N"/>
</dbReference>
<dbReference type="PANTHER" id="PTHR43775:SF20">
    <property type="entry name" value="HYBRID PKS-NRPS SYNTHETASE APDA"/>
    <property type="match status" value="1"/>
</dbReference>
<accession>A0A0A1T691</accession>
<dbReference type="Gene3D" id="3.40.366.10">
    <property type="entry name" value="Malonyl-Coenzyme A Acyl Carrier Protein, domain 2"/>
    <property type="match status" value="1"/>
</dbReference>
<dbReference type="CDD" id="cd00833">
    <property type="entry name" value="PKS"/>
    <property type="match status" value="1"/>
</dbReference>
<evidence type="ECO:0000256" key="7">
    <source>
        <dbReference type="ARBA" id="ARBA00023002"/>
    </source>
</evidence>
<evidence type="ECO:0000256" key="6">
    <source>
        <dbReference type="ARBA" id="ARBA00022737"/>
    </source>
</evidence>
<dbReference type="GO" id="GO:0004312">
    <property type="term" value="F:fatty acid synthase activity"/>
    <property type="evidence" value="ECO:0007669"/>
    <property type="project" value="TreeGrafter"/>
</dbReference>